<dbReference type="Gramene" id="OMO94843">
    <property type="protein sequence ID" value="OMO94843"/>
    <property type="gene ID" value="CCACVL1_05760"/>
</dbReference>
<dbReference type="EMBL" id="AWWV01007770">
    <property type="protein sequence ID" value="OMO94843.1"/>
    <property type="molecule type" value="Genomic_DNA"/>
</dbReference>
<evidence type="ECO:0000313" key="3">
    <source>
        <dbReference type="Proteomes" id="UP000188268"/>
    </source>
</evidence>
<evidence type="ECO:0000313" key="2">
    <source>
        <dbReference type="EMBL" id="OMO94843.1"/>
    </source>
</evidence>
<name>A0A1R3JJ48_COCAP</name>
<sequence length="46" mass="4629">MAVGLTISNEGGGQYNGRMTVLVVLSCMMAATGGIIFGYDLGISGC</sequence>
<reference evidence="2 3" key="1">
    <citation type="submission" date="2013-09" db="EMBL/GenBank/DDBJ databases">
        <title>Corchorus capsularis genome sequencing.</title>
        <authorList>
            <person name="Alam M."/>
            <person name="Haque M.S."/>
            <person name="Islam M.S."/>
            <person name="Emdad E.M."/>
            <person name="Islam M.M."/>
            <person name="Ahmed B."/>
            <person name="Halim A."/>
            <person name="Hossen Q.M.M."/>
            <person name="Hossain M.Z."/>
            <person name="Ahmed R."/>
            <person name="Khan M.M."/>
            <person name="Islam R."/>
            <person name="Rashid M.M."/>
            <person name="Khan S.A."/>
            <person name="Rahman M.S."/>
            <person name="Alam M."/>
        </authorList>
    </citation>
    <scope>NUCLEOTIDE SEQUENCE [LARGE SCALE GENOMIC DNA]</scope>
    <source>
        <strain evidence="3">cv. CVL-1</strain>
        <tissue evidence="2">Whole seedling</tissue>
    </source>
</reference>
<gene>
    <name evidence="2" type="ORF">CCACVL1_05760</name>
</gene>
<keyword evidence="1" id="KW-0812">Transmembrane</keyword>
<protein>
    <submittedName>
        <fullName evidence="2">Hexose carrier protein HEX6-like protein</fullName>
    </submittedName>
</protein>
<dbReference type="STRING" id="210143.A0A1R3JJ48"/>
<comment type="caution">
    <text evidence="2">The sequence shown here is derived from an EMBL/GenBank/DDBJ whole genome shotgun (WGS) entry which is preliminary data.</text>
</comment>
<keyword evidence="3" id="KW-1185">Reference proteome</keyword>
<dbReference type="AlphaFoldDB" id="A0A1R3JJ48"/>
<organism evidence="2 3">
    <name type="scientific">Corchorus capsularis</name>
    <name type="common">Jute</name>
    <dbReference type="NCBI Taxonomy" id="210143"/>
    <lineage>
        <taxon>Eukaryota</taxon>
        <taxon>Viridiplantae</taxon>
        <taxon>Streptophyta</taxon>
        <taxon>Embryophyta</taxon>
        <taxon>Tracheophyta</taxon>
        <taxon>Spermatophyta</taxon>
        <taxon>Magnoliopsida</taxon>
        <taxon>eudicotyledons</taxon>
        <taxon>Gunneridae</taxon>
        <taxon>Pentapetalae</taxon>
        <taxon>rosids</taxon>
        <taxon>malvids</taxon>
        <taxon>Malvales</taxon>
        <taxon>Malvaceae</taxon>
        <taxon>Grewioideae</taxon>
        <taxon>Apeibeae</taxon>
        <taxon>Corchorus</taxon>
    </lineage>
</organism>
<evidence type="ECO:0000256" key="1">
    <source>
        <dbReference type="SAM" id="Phobius"/>
    </source>
</evidence>
<keyword evidence="1" id="KW-1133">Transmembrane helix</keyword>
<dbReference type="OrthoDB" id="1651023at2759"/>
<keyword evidence="1" id="KW-0472">Membrane</keyword>
<proteinExistence type="predicted"/>
<dbReference type="Proteomes" id="UP000188268">
    <property type="component" value="Unassembled WGS sequence"/>
</dbReference>
<feature type="transmembrane region" description="Helical" evidence="1">
    <location>
        <begin position="20"/>
        <end position="39"/>
    </location>
</feature>
<accession>A0A1R3JJ48</accession>